<keyword evidence="4" id="KW-0560">Oxidoreductase</keyword>
<dbReference type="AlphaFoldDB" id="A0A1B9IG41"/>
<dbReference type="InterPro" id="IPR036291">
    <property type="entry name" value="NAD(P)-bd_dom_sf"/>
</dbReference>
<keyword evidence="7" id="KW-1185">Reference proteome</keyword>
<dbReference type="PANTHER" id="PTHR42940:SF8">
    <property type="entry name" value="VACUOLAR PROTEIN SORTING-ASSOCIATED PROTEIN 11"/>
    <property type="match status" value="1"/>
</dbReference>
<comment type="cofactor">
    <cofactor evidence="1">
        <name>Zn(2+)</name>
        <dbReference type="ChEBI" id="CHEBI:29105"/>
    </cofactor>
</comment>
<dbReference type="InterPro" id="IPR013149">
    <property type="entry name" value="ADH-like_C"/>
</dbReference>
<keyword evidence="3" id="KW-0862">Zinc</keyword>
<dbReference type="InterPro" id="IPR011032">
    <property type="entry name" value="GroES-like_sf"/>
</dbReference>
<dbReference type="GO" id="GO:0004022">
    <property type="term" value="F:alcohol dehydrogenase (NAD+) activity"/>
    <property type="evidence" value="ECO:0007669"/>
    <property type="project" value="TreeGrafter"/>
</dbReference>
<evidence type="ECO:0000256" key="4">
    <source>
        <dbReference type="ARBA" id="ARBA00023002"/>
    </source>
</evidence>
<dbReference type="Gene3D" id="3.90.180.10">
    <property type="entry name" value="Medium-chain alcohol dehydrogenases, catalytic domain"/>
    <property type="match status" value="1"/>
</dbReference>
<dbReference type="OrthoDB" id="1879366at2759"/>
<reference evidence="6 7" key="1">
    <citation type="submission" date="2013-07" db="EMBL/GenBank/DDBJ databases">
        <title>The Genome Sequence of Kwoniella mangroviensis CBS10435.</title>
        <authorList>
            <consortium name="The Broad Institute Genome Sequencing Platform"/>
            <person name="Cuomo C."/>
            <person name="Litvintseva A."/>
            <person name="Chen Y."/>
            <person name="Heitman J."/>
            <person name="Sun S."/>
            <person name="Springer D."/>
            <person name="Dromer F."/>
            <person name="Young S.K."/>
            <person name="Zeng Q."/>
            <person name="Gargeya S."/>
            <person name="Fitzgerald M."/>
            <person name="Abouelleil A."/>
            <person name="Alvarado L."/>
            <person name="Berlin A.M."/>
            <person name="Chapman S.B."/>
            <person name="Dewar J."/>
            <person name="Goldberg J."/>
            <person name="Griggs A."/>
            <person name="Gujja S."/>
            <person name="Hansen M."/>
            <person name="Howarth C."/>
            <person name="Imamovic A."/>
            <person name="Larimer J."/>
            <person name="McCowan C."/>
            <person name="Murphy C."/>
            <person name="Pearson M."/>
            <person name="Priest M."/>
            <person name="Roberts A."/>
            <person name="Saif S."/>
            <person name="Shea T."/>
            <person name="Sykes S."/>
            <person name="Wortman J."/>
            <person name="Nusbaum C."/>
            <person name="Birren B."/>
        </authorList>
    </citation>
    <scope>NUCLEOTIDE SEQUENCE [LARGE SCALE GENOMIC DNA]</scope>
    <source>
        <strain evidence="6 7">CBS 10435</strain>
    </source>
</reference>
<evidence type="ECO:0000313" key="7">
    <source>
        <dbReference type="Proteomes" id="UP000092583"/>
    </source>
</evidence>
<gene>
    <name evidence="6" type="ORF">L486_08096</name>
</gene>
<evidence type="ECO:0000256" key="3">
    <source>
        <dbReference type="ARBA" id="ARBA00022833"/>
    </source>
</evidence>
<reference evidence="7" key="2">
    <citation type="submission" date="2013-12" db="EMBL/GenBank/DDBJ databases">
        <title>Evolution of pathogenesis and genome organization in the Tremellales.</title>
        <authorList>
            <person name="Cuomo C."/>
            <person name="Litvintseva A."/>
            <person name="Heitman J."/>
            <person name="Chen Y."/>
            <person name="Sun S."/>
            <person name="Springer D."/>
            <person name="Dromer F."/>
            <person name="Young S."/>
            <person name="Zeng Q."/>
            <person name="Chapman S."/>
            <person name="Gujja S."/>
            <person name="Saif S."/>
            <person name="Birren B."/>
        </authorList>
    </citation>
    <scope>NUCLEOTIDE SEQUENCE [LARGE SCALE GENOMIC DNA]</scope>
    <source>
        <strain evidence="7">CBS 10435</strain>
    </source>
</reference>
<dbReference type="PANTHER" id="PTHR42940">
    <property type="entry name" value="ALCOHOL DEHYDROGENASE 1-RELATED"/>
    <property type="match status" value="1"/>
</dbReference>
<feature type="domain" description="Alcohol dehydrogenase-like C-terminal" evidence="5">
    <location>
        <begin position="84"/>
        <end position="222"/>
    </location>
</feature>
<dbReference type="SUPFAM" id="SSF51735">
    <property type="entry name" value="NAD(P)-binding Rossmann-fold domains"/>
    <property type="match status" value="1"/>
</dbReference>
<proteinExistence type="predicted"/>
<evidence type="ECO:0000313" key="6">
    <source>
        <dbReference type="EMBL" id="OCF54545.1"/>
    </source>
</evidence>
<dbReference type="Pfam" id="PF00107">
    <property type="entry name" value="ADH_zinc_N"/>
    <property type="match status" value="1"/>
</dbReference>
<evidence type="ECO:0000256" key="2">
    <source>
        <dbReference type="ARBA" id="ARBA00022723"/>
    </source>
</evidence>
<sequence length="257" mass="28133">MLLFIGVYRILRYCPKASMLRLKGENGVFAEYVLVDKDWTVRIPDGLSYEQASPLTCAGVTIYSAIQKLELSPGNVLLICGLGGLGSLGVQIAKAQGLRVIGADVNQSAHDFLLTLPERLRPDLLLNPKYDKAQDLSLEIGALRDAGYDSFDGVDAAIICTDSPSAISYAISLLRPHSKLLLTAGPMDPNFSLLDFLFKDMTVLGALNGTRNQLKETMELCAEEGIKSNIFIERWDEGRRVERIMSGHARGKGVVKM</sequence>
<dbReference type="GO" id="GO:0046872">
    <property type="term" value="F:metal ion binding"/>
    <property type="evidence" value="ECO:0007669"/>
    <property type="project" value="UniProtKB-KW"/>
</dbReference>
<evidence type="ECO:0000259" key="5">
    <source>
        <dbReference type="Pfam" id="PF00107"/>
    </source>
</evidence>
<dbReference type="EMBL" id="KI669470">
    <property type="protein sequence ID" value="OCF54545.1"/>
    <property type="molecule type" value="Genomic_DNA"/>
</dbReference>
<dbReference type="SUPFAM" id="SSF50129">
    <property type="entry name" value="GroES-like"/>
    <property type="match status" value="1"/>
</dbReference>
<evidence type="ECO:0000256" key="1">
    <source>
        <dbReference type="ARBA" id="ARBA00001947"/>
    </source>
</evidence>
<protein>
    <recommendedName>
        <fullName evidence="5">Alcohol dehydrogenase-like C-terminal domain-containing protein</fullName>
    </recommendedName>
</protein>
<dbReference type="Gene3D" id="3.40.50.720">
    <property type="entry name" value="NAD(P)-binding Rossmann-like Domain"/>
    <property type="match status" value="1"/>
</dbReference>
<dbReference type="GO" id="GO:0005737">
    <property type="term" value="C:cytoplasm"/>
    <property type="evidence" value="ECO:0007669"/>
    <property type="project" value="TreeGrafter"/>
</dbReference>
<name>A0A1B9IG41_9TREE</name>
<accession>A0A1B9IG41</accession>
<dbReference type="STRING" id="1331196.A0A1B9IG41"/>
<dbReference type="Proteomes" id="UP000092583">
    <property type="component" value="Unassembled WGS sequence"/>
</dbReference>
<organism evidence="6 7">
    <name type="scientific">Kwoniella mangroviensis CBS 10435</name>
    <dbReference type="NCBI Taxonomy" id="1331196"/>
    <lineage>
        <taxon>Eukaryota</taxon>
        <taxon>Fungi</taxon>
        <taxon>Dikarya</taxon>
        <taxon>Basidiomycota</taxon>
        <taxon>Agaricomycotina</taxon>
        <taxon>Tremellomycetes</taxon>
        <taxon>Tremellales</taxon>
        <taxon>Cryptococcaceae</taxon>
        <taxon>Kwoniella</taxon>
    </lineage>
</organism>
<keyword evidence="2" id="KW-0479">Metal-binding</keyword>